<feature type="repeat" description="TPR" evidence="1">
    <location>
        <begin position="154"/>
        <end position="187"/>
    </location>
</feature>
<dbReference type="InterPro" id="IPR019734">
    <property type="entry name" value="TPR_rpt"/>
</dbReference>
<keyword evidence="4" id="KW-1185">Reference proteome</keyword>
<dbReference type="SUPFAM" id="SSF48452">
    <property type="entry name" value="TPR-like"/>
    <property type="match status" value="1"/>
</dbReference>
<dbReference type="GO" id="GO:0006493">
    <property type="term" value="P:protein O-linked glycosylation"/>
    <property type="evidence" value="ECO:0007669"/>
    <property type="project" value="TreeGrafter"/>
</dbReference>
<dbReference type="PROSITE" id="PS50005">
    <property type="entry name" value="TPR"/>
    <property type="match status" value="3"/>
</dbReference>
<keyword evidence="3" id="KW-0449">Lipoprotein</keyword>
<dbReference type="AlphaFoldDB" id="A0A5C5YB04"/>
<evidence type="ECO:0000313" key="3">
    <source>
        <dbReference type="EMBL" id="TWT72023.1"/>
    </source>
</evidence>
<comment type="caution">
    <text evidence="3">The sequence shown here is derived from an EMBL/GenBank/DDBJ whole genome shotgun (WGS) entry which is preliminary data.</text>
</comment>
<dbReference type="PANTHER" id="PTHR44998">
    <property type="match status" value="1"/>
</dbReference>
<feature type="repeat" description="TPR" evidence="1">
    <location>
        <begin position="120"/>
        <end position="153"/>
    </location>
</feature>
<reference evidence="3 4" key="1">
    <citation type="submission" date="2019-02" db="EMBL/GenBank/DDBJ databases">
        <title>Deep-cultivation of Planctomycetes and their phenomic and genomic characterization uncovers novel biology.</title>
        <authorList>
            <person name="Wiegand S."/>
            <person name="Jogler M."/>
            <person name="Boedeker C."/>
            <person name="Pinto D."/>
            <person name="Vollmers J."/>
            <person name="Rivas-Marin E."/>
            <person name="Kohn T."/>
            <person name="Peeters S.H."/>
            <person name="Heuer A."/>
            <person name="Rast P."/>
            <person name="Oberbeckmann S."/>
            <person name="Bunk B."/>
            <person name="Jeske O."/>
            <person name="Meyerdierks A."/>
            <person name="Storesund J.E."/>
            <person name="Kallscheuer N."/>
            <person name="Luecker S."/>
            <person name="Lage O.M."/>
            <person name="Pohl T."/>
            <person name="Merkel B.J."/>
            <person name="Hornburger P."/>
            <person name="Mueller R.-W."/>
            <person name="Bruemmer F."/>
            <person name="Labrenz M."/>
            <person name="Spormann A.M."/>
            <person name="Op Den Camp H."/>
            <person name="Overmann J."/>
            <person name="Amann R."/>
            <person name="Jetten M.S.M."/>
            <person name="Mascher T."/>
            <person name="Medema M.H."/>
            <person name="Devos D.P."/>
            <person name="Kaster A.-K."/>
            <person name="Ovreas L."/>
            <person name="Rohde M."/>
            <person name="Galperin M.Y."/>
            <person name="Jogler C."/>
        </authorList>
    </citation>
    <scope>NUCLEOTIDE SEQUENCE [LARGE SCALE GENOMIC DNA]</scope>
    <source>
        <strain evidence="3 4">Pan14r</strain>
    </source>
</reference>
<dbReference type="InterPro" id="IPR011990">
    <property type="entry name" value="TPR-like_helical_dom_sf"/>
</dbReference>
<accession>A0A5C5YB04</accession>
<gene>
    <name evidence="3" type="ORF">Pan14r_43400</name>
</gene>
<organism evidence="3 4">
    <name type="scientific">Crateriforma conspicua</name>
    <dbReference type="NCBI Taxonomy" id="2527996"/>
    <lineage>
        <taxon>Bacteria</taxon>
        <taxon>Pseudomonadati</taxon>
        <taxon>Planctomycetota</taxon>
        <taxon>Planctomycetia</taxon>
        <taxon>Planctomycetales</taxon>
        <taxon>Planctomycetaceae</taxon>
        <taxon>Crateriforma</taxon>
    </lineage>
</organism>
<evidence type="ECO:0000256" key="1">
    <source>
        <dbReference type="PROSITE-ProRule" id="PRU00339"/>
    </source>
</evidence>
<sequence length="304" mass="33545">MCWYTATNEDRWIGVNDVRGDHGDDVPMAASHRHQVGTLEAASRWIPRWFLWVIVALACGGCSWLRPENSFDVVSADASPVTNAKAHAAFKSGVKHYRHGKLDLAERDFIHAVELDPTHGRAHNNLGLVYFEKHRLAKAASAFDTAVMLRPEDPTPLNNLGMALEAGGRAGEAVEFYAAAAQLSPDEPKYLGNLVRSKVRMGDRGELVHAQLQQLAMIEYRPDWLRWVHDQLALDFNPLLDRGNPNDSDGWKSLSASKEGPRDEQDDGSVVLTPQEVEWLPAEVLSEPVVVEPPTAPLSAPAVP</sequence>
<proteinExistence type="predicted"/>
<dbReference type="SMART" id="SM00028">
    <property type="entry name" value="TPR"/>
    <property type="match status" value="3"/>
</dbReference>
<feature type="region of interest" description="Disordered" evidence="2">
    <location>
        <begin position="241"/>
        <end position="273"/>
    </location>
</feature>
<dbReference type="Pfam" id="PF13181">
    <property type="entry name" value="TPR_8"/>
    <property type="match status" value="1"/>
</dbReference>
<feature type="repeat" description="TPR" evidence="1">
    <location>
        <begin position="86"/>
        <end position="119"/>
    </location>
</feature>
<protein>
    <submittedName>
        <fullName evidence="3">Lipoprotein NlpI</fullName>
    </submittedName>
</protein>
<dbReference type="GO" id="GO:0016757">
    <property type="term" value="F:glycosyltransferase activity"/>
    <property type="evidence" value="ECO:0007669"/>
    <property type="project" value="TreeGrafter"/>
</dbReference>
<dbReference type="Pfam" id="PF13432">
    <property type="entry name" value="TPR_16"/>
    <property type="match status" value="1"/>
</dbReference>
<keyword evidence="1" id="KW-0802">TPR repeat</keyword>
<name>A0A5C5YB04_9PLAN</name>
<dbReference type="Gene3D" id="1.25.40.10">
    <property type="entry name" value="Tetratricopeptide repeat domain"/>
    <property type="match status" value="1"/>
</dbReference>
<dbReference type="OrthoDB" id="283443at2"/>
<dbReference type="Proteomes" id="UP000317238">
    <property type="component" value="Unassembled WGS sequence"/>
</dbReference>
<evidence type="ECO:0000313" key="4">
    <source>
        <dbReference type="Proteomes" id="UP000317238"/>
    </source>
</evidence>
<dbReference type="EMBL" id="SJPL01000001">
    <property type="protein sequence ID" value="TWT72023.1"/>
    <property type="molecule type" value="Genomic_DNA"/>
</dbReference>
<dbReference type="PANTHER" id="PTHR44998:SF1">
    <property type="entry name" value="UDP-N-ACETYLGLUCOSAMINE--PEPTIDE N-ACETYLGLUCOSAMINYLTRANSFERASE 110 KDA SUBUNIT"/>
    <property type="match status" value="1"/>
</dbReference>
<evidence type="ECO:0000256" key="2">
    <source>
        <dbReference type="SAM" id="MobiDB-lite"/>
    </source>
</evidence>